<protein>
    <submittedName>
        <fullName evidence="1">Uncharacterized protein</fullName>
    </submittedName>
</protein>
<accession>A0A1X6YKD9</accession>
<sequence>MTRALSPDLPRDIAVARTERPGFVTDAEPLGVFGLESLIDRLVWRAAIGDRAC</sequence>
<name>A0A1X6YKD9_9RHOB</name>
<dbReference type="EMBL" id="FWFK01000001">
    <property type="protein sequence ID" value="SLN23991.1"/>
    <property type="molecule type" value="Genomic_DNA"/>
</dbReference>
<reference evidence="1 2" key="1">
    <citation type="submission" date="2017-03" db="EMBL/GenBank/DDBJ databases">
        <authorList>
            <person name="Afonso C.L."/>
            <person name="Miller P.J."/>
            <person name="Scott M.A."/>
            <person name="Spackman E."/>
            <person name="Goraichik I."/>
            <person name="Dimitrov K.M."/>
            <person name="Suarez D.L."/>
            <person name="Swayne D.E."/>
        </authorList>
    </citation>
    <scope>NUCLEOTIDE SEQUENCE [LARGE SCALE GENOMIC DNA]</scope>
    <source>
        <strain evidence="1 2">CECT 8625</strain>
    </source>
</reference>
<evidence type="ECO:0000313" key="2">
    <source>
        <dbReference type="Proteomes" id="UP000193570"/>
    </source>
</evidence>
<dbReference type="AlphaFoldDB" id="A0A1X6YKD9"/>
<dbReference type="RefSeq" id="WP_159456723.1">
    <property type="nucleotide sequence ID" value="NZ_FWFK01000001.1"/>
</dbReference>
<evidence type="ECO:0000313" key="1">
    <source>
        <dbReference type="EMBL" id="SLN23991.1"/>
    </source>
</evidence>
<dbReference type="OrthoDB" id="9923518at2"/>
<gene>
    <name evidence="1" type="ORF">ROJ8625_00982</name>
</gene>
<keyword evidence="2" id="KW-1185">Reference proteome</keyword>
<dbReference type="Proteomes" id="UP000193570">
    <property type="component" value="Unassembled WGS sequence"/>
</dbReference>
<proteinExistence type="predicted"/>
<organism evidence="1 2">
    <name type="scientific">Roseivivax jejudonensis</name>
    <dbReference type="NCBI Taxonomy" id="1529041"/>
    <lineage>
        <taxon>Bacteria</taxon>
        <taxon>Pseudomonadati</taxon>
        <taxon>Pseudomonadota</taxon>
        <taxon>Alphaproteobacteria</taxon>
        <taxon>Rhodobacterales</taxon>
        <taxon>Roseobacteraceae</taxon>
        <taxon>Roseivivax</taxon>
    </lineage>
</organism>